<protein>
    <recommendedName>
        <fullName evidence="11">Dendritic cell-specific transmembrane protein-like domain-containing protein</fullName>
    </recommendedName>
</protein>
<feature type="region of interest" description="Disordered" evidence="5">
    <location>
        <begin position="695"/>
        <end position="714"/>
    </location>
</feature>
<name>A0AAN7Y6K7_ELEMC</name>
<dbReference type="PANTHER" id="PTHR21041">
    <property type="entry name" value="DENDRITIC CELL-SPECIFIC TRANSMEMBRANE PROTEIN"/>
    <property type="match status" value="1"/>
</dbReference>
<evidence type="ECO:0000313" key="10">
    <source>
        <dbReference type="Proteomes" id="UP001346869"/>
    </source>
</evidence>
<dbReference type="InterPro" id="IPR051856">
    <property type="entry name" value="CSR-E3_Ligase_Protein"/>
</dbReference>
<keyword evidence="2 6" id="KW-0812">Transmembrane</keyword>
<evidence type="ECO:0000259" key="8">
    <source>
        <dbReference type="Pfam" id="PF26037"/>
    </source>
</evidence>
<accession>A0AAN7Y6K7</accession>
<evidence type="ECO:0000256" key="1">
    <source>
        <dbReference type="ARBA" id="ARBA00004141"/>
    </source>
</evidence>
<reference evidence="9 10" key="1">
    <citation type="journal article" date="2023" name="Genes (Basel)">
        <title>Chromosome-Level Genome Assembly and Circadian Gene Repertoire of the Patagonia Blennie Eleginops maclovinus-The Closest Ancestral Proxy of Antarctic Cryonotothenioids.</title>
        <authorList>
            <person name="Cheng C.C."/>
            <person name="Rivera-Colon A.G."/>
            <person name="Minhas B.F."/>
            <person name="Wilson L."/>
            <person name="Rayamajhi N."/>
            <person name="Vargas-Chacoff L."/>
            <person name="Catchen J.M."/>
        </authorList>
    </citation>
    <scope>NUCLEOTIDE SEQUENCE [LARGE SCALE GENOMIC DNA]</scope>
    <source>
        <strain evidence="9">JMC-PN-2008</strain>
    </source>
</reference>
<evidence type="ECO:0000256" key="6">
    <source>
        <dbReference type="SAM" id="Phobius"/>
    </source>
</evidence>
<feature type="domain" description="E3 ubiquitin-protein ligase DCST1-like C-terminal" evidence="8">
    <location>
        <begin position="618"/>
        <end position="663"/>
    </location>
</feature>
<keyword evidence="4 6" id="KW-0472">Membrane</keyword>
<feature type="transmembrane region" description="Helical" evidence="6">
    <location>
        <begin position="116"/>
        <end position="134"/>
    </location>
</feature>
<comment type="subcellular location">
    <subcellularLocation>
        <location evidence="1">Membrane</location>
        <topology evidence="1">Multi-pass membrane protein</topology>
    </subcellularLocation>
</comment>
<dbReference type="Proteomes" id="UP001346869">
    <property type="component" value="Unassembled WGS sequence"/>
</dbReference>
<feature type="transmembrane region" description="Helical" evidence="6">
    <location>
        <begin position="424"/>
        <end position="451"/>
    </location>
</feature>
<feature type="transmembrane region" description="Helical" evidence="6">
    <location>
        <begin position="338"/>
        <end position="362"/>
    </location>
</feature>
<dbReference type="AlphaFoldDB" id="A0AAN7Y6K7"/>
<organism evidence="9 10">
    <name type="scientific">Eleginops maclovinus</name>
    <name type="common">Patagonian blennie</name>
    <name type="synonym">Eleginus maclovinus</name>
    <dbReference type="NCBI Taxonomy" id="56733"/>
    <lineage>
        <taxon>Eukaryota</taxon>
        <taxon>Metazoa</taxon>
        <taxon>Chordata</taxon>
        <taxon>Craniata</taxon>
        <taxon>Vertebrata</taxon>
        <taxon>Euteleostomi</taxon>
        <taxon>Actinopterygii</taxon>
        <taxon>Neopterygii</taxon>
        <taxon>Teleostei</taxon>
        <taxon>Neoteleostei</taxon>
        <taxon>Acanthomorphata</taxon>
        <taxon>Eupercaria</taxon>
        <taxon>Perciformes</taxon>
        <taxon>Notothenioidei</taxon>
        <taxon>Eleginopidae</taxon>
        <taxon>Eleginops</taxon>
    </lineage>
</organism>
<comment type="caution">
    <text evidence="9">The sequence shown here is derived from an EMBL/GenBank/DDBJ whole genome shotgun (WGS) entry which is preliminary data.</text>
</comment>
<proteinExistence type="predicted"/>
<dbReference type="PANTHER" id="PTHR21041:SF6">
    <property type="entry name" value="DC-STAMP DOMAIN-CONTAINING PROTEIN 2"/>
    <property type="match status" value="1"/>
</dbReference>
<feature type="transmembrane region" description="Helical" evidence="6">
    <location>
        <begin position="72"/>
        <end position="95"/>
    </location>
</feature>
<keyword evidence="10" id="KW-1185">Reference proteome</keyword>
<feature type="domain" description="Dendritic cell-specific transmembrane protein-like" evidence="7">
    <location>
        <begin position="374"/>
        <end position="564"/>
    </location>
</feature>
<feature type="transmembrane region" description="Helical" evidence="6">
    <location>
        <begin position="41"/>
        <end position="60"/>
    </location>
</feature>
<dbReference type="Pfam" id="PF26039">
    <property type="entry name" value="Dcst2"/>
    <property type="match status" value="1"/>
</dbReference>
<dbReference type="Pfam" id="PF07782">
    <property type="entry name" value="DC_STAMP"/>
    <property type="match status" value="1"/>
</dbReference>
<evidence type="ECO:0000256" key="2">
    <source>
        <dbReference type="ARBA" id="ARBA00022692"/>
    </source>
</evidence>
<evidence type="ECO:0000256" key="5">
    <source>
        <dbReference type="SAM" id="MobiDB-lite"/>
    </source>
</evidence>
<dbReference type="InterPro" id="IPR058842">
    <property type="entry name" value="DCST1_C"/>
</dbReference>
<reference evidence="9 10" key="2">
    <citation type="journal article" date="2023" name="Mol. Biol. Evol.">
        <title>Genomics of Secondarily Temperate Adaptation in the Only Non-Antarctic Icefish.</title>
        <authorList>
            <person name="Rivera-Colon A.G."/>
            <person name="Rayamajhi N."/>
            <person name="Minhas B.F."/>
            <person name="Madrigal G."/>
            <person name="Bilyk K.T."/>
            <person name="Yoon V."/>
            <person name="Hune M."/>
            <person name="Gregory S."/>
            <person name="Cheng C.H.C."/>
            <person name="Catchen J.M."/>
        </authorList>
    </citation>
    <scope>NUCLEOTIDE SEQUENCE [LARGE SCALE GENOMIC DNA]</scope>
    <source>
        <strain evidence="9">JMC-PN-2008</strain>
    </source>
</reference>
<dbReference type="Pfam" id="PF26037">
    <property type="entry name" value="zf-RING_DCST1_C"/>
    <property type="match status" value="1"/>
</dbReference>
<evidence type="ECO:0000313" key="9">
    <source>
        <dbReference type="EMBL" id="KAK5873382.1"/>
    </source>
</evidence>
<evidence type="ECO:0000259" key="7">
    <source>
        <dbReference type="Pfam" id="PF07782"/>
    </source>
</evidence>
<feature type="transmembrane region" description="Helical" evidence="6">
    <location>
        <begin position="521"/>
        <end position="540"/>
    </location>
</feature>
<dbReference type="GO" id="GO:0016020">
    <property type="term" value="C:membrane"/>
    <property type="evidence" value="ECO:0007669"/>
    <property type="project" value="UniProtKB-SubCell"/>
</dbReference>
<evidence type="ECO:0000256" key="4">
    <source>
        <dbReference type="ARBA" id="ARBA00023136"/>
    </source>
</evidence>
<sequence>MKTEVRVQVERGRARRSFRGVLHRSAGCSDPLRSRQVRGHLVEGGCSLGAFASGLLLAALYGVSCLLLQRQPLWSCVFITLSLAAIASFGMGLSAGVRTAVCVMLPSLCAAQGRKFLLFLFMSALLSGPLTNTLENTERAAASLLCGAELAANQTQELLQRAATPLFSVLDRLREVSSNAHAAAGRVRSLIDALTDSVRHVARTLRNVLHFLVDIGDLCNAEMGSPYRKCRAVFTEARDDCSELLGEFNFLCDIVDGFLPLCSLARAGELFCIIPSYIAEHLKKRLAAPTVAAFQRMKQEFDFNISASVTFDLDANSSRSLQQISQDLMHDVSSELKLFQMLSAPLAYGGFLLLLCCFLRAVRYRRRYLRELDFDNVYLCAQFEELDRQVTCRGGASVLPITCREAKTYIRPLSLQQSARERRAVFGGVASVFKHLVMGGLLVALDFLVFWTLDQVNHQVKGDVVARAPVAVALQVNGSGYASDIFRDLVASFDVLQRGNVTVLSRKCLQPPSEPDHANCFLLGFLLGLALLVSLTGGFMQRCRRLVCASYHPERELERIWFLRQQILDQRSEEGRALRKSAAWGGVGGRGGRRLHTLLLQLPGGGHLSHLLGLSAVRCLSCGEEVRQEDDNMASCQVPQCPGVFCRPCFHSLGNMCVVCTRPLTFQEEEEEEEEEEEQEQQCVRCSAVSEADVASGPVSAAPDSGLQSVIPHS</sequence>
<keyword evidence="3 6" id="KW-1133">Transmembrane helix</keyword>
<dbReference type="EMBL" id="JAUZQC010000003">
    <property type="protein sequence ID" value="KAK5873382.1"/>
    <property type="molecule type" value="Genomic_DNA"/>
</dbReference>
<dbReference type="InterPro" id="IPR012858">
    <property type="entry name" value="DC_STAMP-like"/>
</dbReference>
<evidence type="ECO:0000256" key="3">
    <source>
        <dbReference type="ARBA" id="ARBA00022989"/>
    </source>
</evidence>
<gene>
    <name evidence="9" type="ORF">PBY51_018428</name>
</gene>
<evidence type="ECO:0008006" key="11">
    <source>
        <dbReference type="Google" id="ProtNLM"/>
    </source>
</evidence>